<proteinExistence type="predicted"/>
<name>A0A368GBV5_ANCCA</name>
<dbReference type="SUPFAM" id="SSF52540">
    <property type="entry name" value="P-loop containing nucleoside triphosphate hydrolases"/>
    <property type="match status" value="1"/>
</dbReference>
<feature type="non-terminal residue" evidence="6">
    <location>
        <position position="1"/>
    </location>
</feature>
<evidence type="ECO:0000259" key="5">
    <source>
        <dbReference type="SMART" id="SM00382"/>
    </source>
</evidence>
<dbReference type="GO" id="GO:0005524">
    <property type="term" value="F:ATP binding"/>
    <property type="evidence" value="ECO:0007669"/>
    <property type="project" value="UniProtKB-KW"/>
</dbReference>
<dbReference type="GO" id="GO:0005777">
    <property type="term" value="C:peroxisome"/>
    <property type="evidence" value="ECO:0007669"/>
    <property type="project" value="InterPro"/>
</dbReference>
<dbReference type="SMART" id="SM00382">
    <property type="entry name" value="AAA"/>
    <property type="match status" value="1"/>
</dbReference>
<keyword evidence="7" id="KW-1185">Reference proteome</keyword>
<dbReference type="InterPro" id="IPR027417">
    <property type="entry name" value="P-loop_NTPase"/>
</dbReference>
<reference evidence="6 7" key="1">
    <citation type="submission" date="2014-10" db="EMBL/GenBank/DDBJ databases">
        <title>Draft genome of the hookworm Ancylostoma caninum.</title>
        <authorList>
            <person name="Mitreva M."/>
        </authorList>
    </citation>
    <scope>NUCLEOTIDE SEQUENCE [LARGE SCALE GENOMIC DNA]</scope>
    <source>
        <strain evidence="6 7">Baltimore</strain>
    </source>
</reference>
<dbReference type="STRING" id="29170.A0A368GBV5"/>
<evidence type="ECO:0000256" key="2">
    <source>
        <dbReference type="ARBA" id="ARBA00022840"/>
    </source>
</evidence>
<dbReference type="GO" id="GO:0016887">
    <property type="term" value="F:ATP hydrolysis activity"/>
    <property type="evidence" value="ECO:0007669"/>
    <property type="project" value="InterPro"/>
</dbReference>
<keyword evidence="1" id="KW-0547">Nucleotide-binding</keyword>
<sequence length="677" mass="74842">LRDVHTSLLQGSTCSANSAVQALIRAPCYQFCCAGSFFLLVRPFNFIMGSTSYPVFLLFHDLPNCFTYAKTLSINSDDAILSSKGLSNTFLGYFCVRSCEDPQKQFYVQMFGSFPLTHIFVNRTFAELAGLRSNEEVLIEAVATVTCASISIVPVSQHDYEIFDKSSGQVENVFLQQIHVVFPGMRFPLWISPSVCASFRIAHVTPSTNQAVLLVPSTELHVLPLFESEKTSTTYSGDINNKGLVKLGETFPNVLNNGSTSYLSSPLRFSGDNFRVLPSSLVEADKIFPLIHPNVIYIPAVGLSNYIACNIVSVKSQLNPSTVDFAVAVSLPGDSTSGGSPSGSLADILKSKPGHCIVSSRDYLAYSVISLTSLEEQQMRLSQHVNIFFQNDDWSWLMSGGKQYELYNILHEMVSIYPILLSDEGRSISIVTAGRRLMVRLVPAGIRSCPSHRRCFVADVACDFKLKVDPGTVHSTAVDLSEPENYGLMSNVQSSNIECQSDVVNELTAWVRYCWSHKKFGHALLLGPDGSGKTSLTTLFANRLARSSYGCLCTRIECSGWKGNHSALVGKQSETIEKSLASELLKLSCRKPSLLILDDFDFIEASNEEEHRQIDIEKIFQVLLRLLSSCTVPVLVTAKQLKFVHKSLVMLSGRRFFAVVVYIPPLSQALEYTQIQY</sequence>
<dbReference type="Gene3D" id="3.10.330.10">
    <property type="match status" value="1"/>
</dbReference>
<dbReference type="OrthoDB" id="2187at2759"/>
<feature type="domain" description="AAA+ ATPase" evidence="5">
    <location>
        <begin position="519"/>
        <end position="666"/>
    </location>
</feature>
<dbReference type="InterPro" id="IPR003593">
    <property type="entry name" value="AAA+_ATPase"/>
</dbReference>
<evidence type="ECO:0000313" key="7">
    <source>
        <dbReference type="Proteomes" id="UP000252519"/>
    </source>
</evidence>
<protein>
    <recommendedName>
        <fullName evidence="4">Peroxisomal ATPase PEX1</fullName>
    </recommendedName>
    <alternativeName>
        <fullName evidence="3">Peroxin-1</fullName>
    </alternativeName>
</protein>
<dbReference type="InterPro" id="IPR029067">
    <property type="entry name" value="CDC48_domain_2-like_sf"/>
</dbReference>
<dbReference type="CDD" id="cd00009">
    <property type="entry name" value="AAA"/>
    <property type="match status" value="1"/>
</dbReference>
<dbReference type="Pfam" id="PF00004">
    <property type="entry name" value="AAA"/>
    <property type="match status" value="1"/>
</dbReference>
<dbReference type="EMBL" id="JOJR01000218">
    <property type="protein sequence ID" value="RCN41876.1"/>
    <property type="molecule type" value="Genomic_DNA"/>
</dbReference>
<evidence type="ECO:0000313" key="6">
    <source>
        <dbReference type="EMBL" id="RCN41876.1"/>
    </source>
</evidence>
<gene>
    <name evidence="6" type="ORF">ANCCAN_12149</name>
</gene>
<keyword evidence="2" id="KW-0067">ATP-binding</keyword>
<dbReference type="GO" id="GO:0007031">
    <property type="term" value="P:peroxisome organization"/>
    <property type="evidence" value="ECO:0007669"/>
    <property type="project" value="InterPro"/>
</dbReference>
<evidence type="ECO:0000256" key="4">
    <source>
        <dbReference type="ARBA" id="ARBA00034532"/>
    </source>
</evidence>
<evidence type="ECO:0000256" key="1">
    <source>
        <dbReference type="ARBA" id="ARBA00022741"/>
    </source>
</evidence>
<dbReference type="Proteomes" id="UP000252519">
    <property type="component" value="Unassembled WGS sequence"/>
</dbReference>
<dbReference type="Pfam" id="PF09262">
    <property type="entry name" value="PEX-1N"/>
    <property type="match status" value="1"/>
</dbReference>
<dbReference type="SUPFAM" id="SSF54585">
    <property type="entry name" value="Cdc48 domain 2-like"/>
    <property type="match status" value="1"/>
</dbReference>
<dbReference type="Gene3D" id="3.40.50.300">
    <property type="entry name" value="P-loop containing nucleotide triphosphate hydrolases"/>
    <property type="match status" value="1"/>
</dbReference>
<comment type="caution">
    <text evidence="6">The sequence shown here is derived from an EMBL/GenBank/DDBJ whole genome shotgun (WGS) entry which is preliminary data.</text>
</comment>
<dbReference type="InterPro" id="IPR015342">
    <property type="entry name" value="PEX1-N_C-lobe"/>
</dbReference>
<accession>A0A368GBV5</accession>
<evidence type="ECO:0000256" key="3">
    <source>
        <dbReference type="ARBA" id="ARBA00032509"/>
    </source>
</evidence>
<organism evidence="6 7">
    <name type="scientific">Ancylostoma caninum</name>
    <name type="common">Dog hookworm</name>
    <dbReference type="NCBI Taxonomy" id="29170"/>
    <lineage>
        <taxon>Eukaryota</taxon>
        <taxon>Metazoa</taxon>
        <taxon>Ecdysozoa</taxon>
        <taxon>Nematoda</taxon>
        <taxon>Chromadorea</taxon>
        <taxon>Rhabditida</taxon>
        <taxon>Rhabditina</taxon>
        <taxon>Rhabditomorpha</taxon>
        <taxon>Strongyloidea</taxon>
        <taxon>Ancylostomatidae</taxon>
        <taxon>Ancylostomatinae</taxon>
        <taxon>Ancylostoma</taxon>
    </lineage>
</organism>
<dbReference type="AlphaFoldDB" id="A0A368GBV5"/>
<dbReference type="InterPro" id="IPR003959">
    <property type="entry name" value="ATPase_AAA_core"/>
</dbReference>